<accession>A0A2J0MEK6</accession>
<sequence length="192" mass="21912">MNEKNKIQILIIDLGSQYTQIIRRSLRYLGFYSIILPPEKSLEWIKVNKPKGIILSGGSSSVYDIDAPKIPKEIVNLNIPILGICYGMQWLAYINDKDTIEVKKEGKSYGPVQINFSFKNKSKLFEKLKENINAWSSHGDSVKKAPKDFIIIATSQDGKVIEAIECEEKKLWAVQFHPEVEETQDENIILNN</sequence>
<dbReference type="Gene3D" id="3.40.50.880">
    <property type="match status" value="1"/>
</dbReference>
<keyword evidence="1 8" id="KW-0436">Ligase</keyword>
<gene>
    <name evidence="8" type="primary">guaA</name>
    <name evidence="8" type="ORF">COX94_00685</name>
</gene>
<dbReference type="EC" id="6.3.5.2" evidence="8"/>
<dbReference type="PROSITE" id="PS51273">
    <property type="entry name" value="GATASE_TYPE_1"/>
    <property type="match status" value="1"/>
</dbReference>
<evidence type="ECO:0000256" key="5">
    <source>
        <dbReference type="ARBA" id="ARBA00022840"/>
    </source>
</evidence>
<dbReference type="EMBL" id="PFOX01000011">
    <property type="protein sequence ID" value="PIZ86276.1"/>
    <property type="molecule type" value="Genomic_DNA"/>
</dbReference>
<proteinExistence type="predicted"/>
<feature type="non-terminal residue" evidence="8">
    <location>
        <position position="192"/>
    </location>
</feature>
<keyword evidence="4" id="KW-0658">Purine biosynthesis</keyword>
<keyword evidence="2" id="KW-0547">Nucleotide-binding</keyword>
<evidence type="ECO:0000313" key="9">
    <source>
        <dbReference type="Proteomes" id="UP000229132"/>
    </source>
</evidence>
<dbReference type="GO" id="GO:0003921">
    <property type="term" value="F:GMP synthase activity"/>
    <property type="evidence" value="ECO:0007669"/>
    <property type="project" value="TreeGrafter"/>
</dbReference>
<evidence type="ECO:0000256" key="1">
    <source>
        <dbReference type="ARBA" id="ARBA00022598"/>
    </source>
</evidence>
<dbReference type="PANTHER" id="PTHR11922">
    <property type="entry name" value="GMP SYNTHASE-RELATED"/>
    <property type="match status" value="1"/>
</dbReference>
<feature type="domain" description="Glutamine amidotransferase" evidence="7">
    <location>
        <begin position="10"/>
        <end position="191"/>
    </location>
</feature>
<dbReference type="SUPFAM" id="SSF52317">
    <property type="entry name" value="Class I glutamine amidotransferase-like"/>
    <property type="match status" value="1"/>
</dbReference>
<dbReference type="GO" id="GO:0005524">
    <property type="term" value="F:ATP binding"/>
    <property type="evidence" value="ECO:0007669"/>
    <property type="project" value="UniProtKB-KW"/>
</dbReference>
<evidence type="ECO:0000256" key="6">
    <source>
        <dbReference type="ARBA" id="ARBA00022962"/>
    </source>
</evidence>
<evidence type="ECO:0000256" key="3">
    <source>
        <dbReference type="ARBA" id="ARBA00022749"/>
    </source>
</evidence>
<evidence type="ECO:0000313" key="8">
    <source>
        <dbReference type="EMBL" id="PIZ86276.1"/>
    </source>
</evidence>
<evidence type="ECO:0000256" key="4">
    <source>
        <dbReference type="ARBA" id="ARBA00022755"/>
    </source>
</evidence>
<reference evidence="9" key="1">
    <citation type="submission" date="2017-09" db="EMBL/GenBank/DDBJ databases">
        <title>Depth-based differentiation of microbial function through sediment-hosted aquifers and enrichment of novel symbionts in the deep terrestrial subsurface.</title>
        <authorList>
            <person name="Probst A.J."/>
            <person name="Ladd B."/>
            <person name="Jarett J.K."/>
            <person name="Geller-Mcgrath D.E."/>
            <person name="Sieber C.M.K."/>
            <person name="Emerson J.B."/>
            <person name="Anantharaman K."/>
            <person name="Thomas B.C."/>
            <person name="Malmstrom R."/>
            <person name="Stieglmeier M."/>
            <person name="Klingl A."/>
            <person name="Woyke T."/>
            <person name="Ryan C.M."/>
            <person name="Banfield J.F."/>
        </authorList>
    </citation>
    <scope>NUCLEOTIDE SEQUENCE [LARGE SCALE GENOMIC DNA]</scope>
</reference>
<dbReference type="InterPro" id="IPR017926">
    <property type="entry name" value="GATASE"/>
</dbReference>
<dbReference type="CDD" id="cd01742">
    <property type="entry name" value="GATase1_GMP_Synthase"/>
    <property type="match status" value="1"/>
</dbReference>
<comment type="caution">
    <text evidence="8">The sequence shown here is derived from an EMBL/GenBank/DDBJ whole genome shotgun (WGS) entry which is preliminary data.</text>
</comment>
<protein>
    <submittedName>
        <fullName evidence="8">GMP synthase (Glutamine-hydrolyzing)</fullName>
        <ecNumber evidence="8">6.3.5.2</ecNumber>
    </submittedName>
</protein>
<dbReference type="InterPro" id="IPR029062">
    <property type="entry name" value="Class_I_gatase-like"/>
</dbReference>
<dbReference type="NCBIfam" id="TIGR00888">
    <property type="entry name" value="guaA_Nterm"/>
    <property type="match status" value="1"/>
</dbReference>
<dbReference type="GO" id="GO:0005829">
    <property type="term" value="C:cytosol"/>
    <property type="evidence" value="ECO:0007669"/>
    <property type="project" value="TreeGrafter"/>
</dbReference>
<dbReference type="AlphaFoldDB" id="A0A2J0MEK6"/>
<organism evidence="8 9">
    <name type="scientific">Candidatus Nomurabacteria bacterium CG_4_10_14_0_2_um_filter_33_9</name>
    <dbReference type="NCBI Taxonomy" id="1974728"/>
    <lineage>
        <taxon>Bacteria</taxon>
        <taxon>Candidatus Nomuraibacteriota</taxon>
    </lineage>
</organism>
<dbReference type="Proteomes" id="UP000229132">
    <property type="component" value="Unassembled WGS sequence"/>
</dbReference>
<dbReference type="InterPro" id="IPR004739">
    <property type="entry name" value="GMP_synth_GATase"/>
</dbReference>
<keyword evidence="6" id="KW-0315">Glutamine amidotransferase</keyword>
<keyword evidence="3" id="KW-0332">GMP biosynthesis</keyword>
<dbReference type="PRINTS" id="PR00096">
    <property type="entry name" value="GATASE"/>
</dbReference>
<dbReference type="PANTHER" id="PTHR11922:SF2">
    <property type="entry name" value="GMP SYNTHASE [GLUTAMINE-HYDROLYZING]"/>
    <property type="match status" value="1"/>
</dbReference>
<evidence type="ECO:0000256" key="2">
    <source>
        <dbReference type="ARBA" id="ARBA00022741"/>
    </source>
</evidence>
<dbReference type="Pfam" id="PF00117">
    <property type="entry name" value="GATase"/>
    <property type="match status" value="1"/>
</dbReference>
<keyword evidence="5" id="KW-0067">ATP-binding</keyword>
<name>A0A2J0MEK6_9BACT</name>
<evidence type="ECO:0000259" key="7">
    <source>
        <dbReference type="Pfam" id="PF00117"/>
    </source>
</evidence>